<dbReference type="RefSeq" id="WP_155656808.1">
    <property type="nucleotide sequence ID" value="NZ_WOBN01000064.1"/>
</dbReference>
<organism evidence="1 2">
    <name type="scientific">Aliivibrio fischeri</name>
    <name type="common">Vibrio fischeri</name>
    <dbReference type="NCBI Taxonomy" id="668"/>
    <lineage>
        <taxon>Bacteria</taxon>
        <taxon>Pseudomonadati</taxon>
        <taxon>Pseudomonadota</taxon>
        <taxon>Gammaproteobacteria</taxon>
        <taxon>Vibrionales</taxon>
        <taxon>Vibrionaceae</taxon>
        <taxon>Aliivibrio</taxon>
    </lineage>
</organism>
<gene>
    <name evidence="1" type="ORF">GNP88_20740</name>
</gene>
<name>A0A844P8S3_ALIFS</name>
<comment type="caution">
    <text evidence="1">The sequence shown here is derived from an EMBL/GenBank/DDBJ whole genome shotgun (WGS) entry which is preliminary data.</text>
</comment>
<accession>A0A844P8S3</accession>
<dbReference type="EMBL" id="WOBN01000064">
    <property type="protein sequence ID" value="MUK51517.1"/>
    <property type="molecule type" value="Genomic_DNA"/>
</dbReference>
<sequence>MEDSSYSTIEIWVKNQYLPKNLQSLHWEDSPETEVCLSVSPNGRLRKKLIYLDSFELAVDYTAYLKTIFNKRVYRDSYRMEIKYYASTNLKLIKRWKVSDSKTVRDLLSGQ</sequence>
<protein>
    <submittedName>
        <fullName evidence="1">Uncharacterized protein</fullName>
    </submittedName>
</protein>
<reference evidence="1 2" key="1">
    <citation type="submission" date="2019-11" db="EMBL/GenBank/DDBJ databases">
        <title>Using colonization assays and comparative genomics to discover symbiosis behaviors and factors in Vibrio fischeri.</title>
        <authorList>
            <person name="Bongrand C."/>
            <person name="Moriano-Gutierrez S."/>
            <person name="Arevalo P."/>
            <person name="Mcfall-Ngai M."/>
            <person name="Visick K."/>
            <person name="Polz M.F."/>
            <person name="Ruby E.G."/>
        </authorList>
    </citation>
    <scope>NUCLEOTIDE SEQUENCE [LARGE SCALE GENOMIC DNA]</scope>
    <source>
        <strain evidence="2">emors.4.1</strain>
    </source>
</reference>
<dbReference type="Proteomes" id="UP000448038">
    <property type="component" value="Unassembled WGS sequence"/>
</dbReference>
<evidence type="ECO:0000313" key="2">
    <source>
        <dbReference type="Proteomes" id="UP000448038"/>
    </source>
</evidence>
<proteinExistence type="predicted"/>
<dbReference type="AlphaFoldDB" id="A0A844P8S3"/>
<evidence type="ECO:0000313" key="1">
    <source>
        <dbReference type="EMBL" id="MUK51517.1"/>
    </source>
</evidence>